<protein>
    <submittedName>
        <fullName evidence="1">Uncharacterized protein</fullName>
    </submittedName>
</protein>
<dbReference type="AlphaFoldDB" id="X1VMP4"/>
<feature type="non-terminal residue" evidence="1">
    <location>
        <position position="217"/>
    </location>
</feature>
<proteinExistence type="predicted"/>
<accession>X1VMP4</accession>
<organism evidence="1">
    <name type="scientific">marine sediment metagenome</name>
    <dbReference type="NCBI Taxonomy" id="412755"/>
    <lineage>
        <taxon>unclassified sequences</taxon>
        <taxon>metagenomes</taxon>
        <taxon>ecological metagenomes</taxon>
    </lineage>
</organism>
<comment type="caution">
    <text evidence="1">The sequence shown here is derived from an EMBL/GenBank/DDBJ whole genome shotgun (WGS) entry which is preliminary data.</text>
</comment>
<sequence length="217" mass="23930">MLHIGEHSVVISGTGANLDGQKIENVGAPDSDDDVPRRDAIDSKIATHSGLDTGVHGVGASTVCSETEVAPVLHRYGGFYWHTLFESLDGFDLVVTDTGAITLTHEYLDFTTGTTSGSYARLRKCPAYEITDLTWDKNRRIKTRAWLDKRTSRELWILTGEYSTYRHIGFKVIDNTLYGTVADGSTENELEIQEITDIITPVLEAVLTAGSQVEFFV</sequence>
<evidence type="ECO:0000313" key="1">
    <source>
        <dbReference type="EMBL" id="GAJ20892.1"/>
    </source>
</evidence>
<gene>
    <name evidence="1" type="ORF">S12H4_55358</name>
</gene>
<dbReference type="EMBL" id="BARW01035505">
    <property type="protein sequence ID" value="GAJ20892.1"/>
    <property type="molecule type" value="Genomic_DNA"/>
</dbReference>
<reference evidence="1" key="1">
    <citation type="journal article" date="2014" name="Front. Microbiol.">
        <title>High frequency of phylogenetically diverse reductive dehalogenase-homologous genes in deep subseafloor sedimentary metagenomes.</title>
        <authorList>
            <person name="Kawai M."/>
            <person name="Futagami T."/>
            <person name="Toyoda A."/>
            <person name="Takaki Y."/>
            <person name="Nishi S."/>
            <person name="Hori S."/>
            <person name="Arai W."/>
            <person name="Tsubouchi T."/>
            <person name="Morono Y."/>
            <person name="Uchiyama I."/>
            <person name="Ito T."/>
            <person name="Fujiyama A."/>
            <person name="Inagaki F."/>
            <person name="Takami H."/>
        </authorList>
    </citation>
    <scope>NUCLEOTIDE SEQUENCE</scope>
    <source>
        <strain evidence="1">Expedition CK06-06</strain>
    </source>
</reference>
<name>X1VMP4_9ZZZZ</name>